<protein>
    <submittedName>
        <fullName evidence="2">Uncharacterized protein</fullName>
    </submittedName>
</protein>
<dbReference type="Proteomes" id="UP001219525">
    <property type="component" value="Unassembled WGS sequence"/>
</dbReference>
<reference evidence="2" key="1">
    <citation type="submission" date="2023-03" db="EMBL/GenBank/DDBJ databases">
        <title>Massive genome expansion in bonnet fungi (Mycena s.s.) driven by repeated elements and novel gene families across ecological guilds.</title>
        <authorList>
            <consortium name="Lawrence Berkeley National Laboratory"/>
            <person name="Harder C.B."/>
            <person name="Miyauchi S."/>
            <person name="Viragh M."/>
            <person name="Kuo A."/>
            <person name="Thoen E."/>
            <person name="Andreopoulos B."/>
            <person name="Lu D."/>
            <person name="Skrede I."/>
            <person name="Drula E."/>
            <person name="Henrissat B."/>
            <person name="Morin E."/>
            <person name="Kohler A."/>
            <person name="Barry K."/>
            <person name="LaButti K."/>
            <person name="Morin E."/>
            <person name="Salamov A."/>
            <person name="Lipzen A."/>
            <person name="Mereny Z."/>
            <person name="Hegedus B."/>
            <person name="Baldrian P."/>
            <person name="Stursova M."/>
            <person name="Weitz H."/>
            <person name="Taylor A."/>
            <person name="Grigoriev I.V."/>
            <person name="Nagy L.G."/>
            <person name="Martin F."/>
            <person name="Kauserud H."/>
        </authorList>
    </citation>
    <scope>NUCLEOTIDE SEQUENCE</scope>
    <source>
        <strain evidence="2">9144</strain>
    </source>
</reference>
<feature type="region of interest" description="Disordered" evidence="1">
    <location>
        <begin position="43"/>
        <end position="64"/>
    </location>
</feature>
<accession>A0AAD6V649</accession>
<evidence type="ECO:0000313" key="2">
    <source>
        <dbReference type="EMBL" id="KAJ7201016.1"/>
    </source>
</evidence>
<evidence type="ECO:0000256" key="1">
    <source>
        <dbReference type="SAM" id="MobiDB-lite"/>
    </source>
</evidence>
<name>A0AAD6V649_9AGAR</name>
<comment type="caution">
    <text evidence="2">The sequence shown here is derived from an EMBL/GenBank/DDBJ whole genome shotgun (WGS) entry which is preliminary data.</text>
</comment>
<gene>
    <name evidence="2" type="ORF">GGX14DRAFT_658732</name>
</gene>
<dbReference type="EMBL" id="JARJCW010000060">
    <property type="protein sequence ID" value="KAJ7201016.1"/>
    <property type="molecule type" value="Genomic_DNA"/>
</dbReference>
<proteinExistence type="predicted"/>
<evidence type="ECO:0000313" key="3">
    <source>
        <dbReference type="Proteomes" id="UP001219525"/>
    </source>
</evidence>
<organism evidence="2 3">
    <name type="scientific">Mycena pura</name>
    <dbReference type="NCBI Taxonomy" id="153505"/>
    <lineage>
        <taxon>Eukaryota</taxon>
        <taxon>Fungi</taxon>
        <taxon>Dikarya</taxon>
        <taxon>Basidiomycota</taxon>
        <taxon>Agaricomycotina</taxon>
        <taxon>Agaricomycetes</taxon>
        <taxon>Agaricomycetidae</taxon>
        <taxon>Agaricales</taxon>
        <taxon>Marasmiineae</taxon>
        <taxon>Mycenaceae</taxon>
        <taxon>Mycena</taxon>
    </lineage>
</organism>
<dbReference type="AlphaFoldDB" id="A0AAD6V649"/>
<keyword evidence="3" id="KW-1185">Reference proteome</keyword>
<sequence length="684" mass="76272">MSVWVTLGGRAPQRAGDIINRFLPLNTVSRRVGRRQAICARPTEVPGWTPGHRTLKHPDSKTARAGDKPTFFIQPHPAVQDQRPGGSRAPADRLPLERALPAPSVACEFRPALWHFPLATESMGVTWREPFAGADAPGPPCPVRLREVAPRVQLSPSHRRYRCHLYSLLVGTRCCSSLPRVAVATCVGQSWQEMFTGAYCTSRVKQGPMYPNRRLLSTARYPTLSACCPLPTAPPTRRTPLSAARCKRGLPKNFSDPEVCEAEMEEYARAARARRAWKLLVSAVDDYGRTPASSHPIKTRSPPDVCRNAGSLPLPPSSFFTSRHLIKNILFVNVRKVALHNPSSLPPSMFLLVDNKSPRTSTPLGVRSALFCPSPGRACLLRVLSSFLLTDFATFTRLVLADAAEAVQDAADQAKEGLCDMEQAGRKVQQPANGLRKTRLTTPRTKPTLGTFIENTSPEHHVRKALDALKTLLDRFAKRVLRRRRPRQGISFCMHRAQFSNTPVSLLGGRARHASFPAQDQELFDTDTDAGRTCAELKGMVRTRWAVLAADTDIERTHGARAARRRCRARWKRAKKRRSKRWASPIRARSMSCRVLAMLKDVPDPRAEYVNTDMELGLENLDISWFGINPAHFFIRNITNDHGLSEVRGARSKTYDIQVSWSEAKVMGHITSKCHGLRSEVKDI</sequence>